<dbReference type="InterPro" id="IPR038179">
    <property type="entry name" value="NigD-like_N_sf"/>
</dbReference>
<dbReference type="KEGG" id="mcos:GM418_17935"/>
<evidence type="ECO:0000313" key="4">
    <source>
        <dbReference type="Proteomes" id="UP000428260"/>
    </source>
</evidence>
<organism evidence="3 4">
    <name type="scientific">Maribellus comscasis</name>
    <dbReference type="NCBI Taxonomy" id="2681766"/>
    <lineage>
        <taxon>Bacteria</taxon>
        <taxon>Pseudomonadati</taxon>
        <taxon>Bacteroidota</taxon>
        <taxon>Bacteroidia</taxon>
        <taxon>Marinilabiliales</taxon>
        <taxon>Prolixibacteraceae</taxon>
        <taxon>Maribellus</taxon>
    </lineage>
</organism>
<feature type="domain" description="NigD-like N-terminal OB" evidence="1">
    <location>
        <begin position="42"/>
        <end position="107"/>
    </location>
</feature>
<dbReference type="PROSITE" id="PS51257">
    <property type="entry name" value="PROKAR_LIPOPROTEIN"/>
    <property type="match status" value="1"/>
</dbReference>
<evidence type="ECO:0008006" key="5">
    <source>
        <dbReference type="Google" id="ProtNLM"/>
    </source>
</evidence>
<dbReference type="AlphaFoldDB" id="A0A6I6JSQ7"/>
<evidence type="ECO:0000259" key="1">
    <source>
        <dbReference type="Pfam" id="PF12667"/>
    </source>
</evidence>
<dbReference type="InterPro" id="IPR024299">
    <property type="entry name" value="NigD-like_OB_dom"/>
</dbReference>
<dbReference type="RefSeq" id="WP_158868624.1">
    <property type="nucleotide sequence ID" value="NZ_CP046401.1"/>
</dbReference>
<dbReference type="Gene3D" id="2.40.50.500">
    <property type="entry name" value="NigD-like N-terminal OB domain"/>
    <property type="match status" value="1"/>
</dbReference>
<dbReference type="Gene3D" id="2.60.40.2370">
    <property type="entry name" value="NigD-like, C-terminal beta sandwich domain"/>
    <property type="match status" value="1"/>
</dbReference>
<sequence>MKRTVFAMLIASIFLVTGCLEDDDYYSLSDMWVGFGIFQETESNANGYKIVMDNDDLLIPVTSNFNVFHYVEDGDRVLVNYTILDDNSGEGEEATEYYIKLNSVKKILMKGILDVTEENNDSIGNDPINVIDVWMTDSLLNFELKYWGSSKVHFINLVKQSGELTGDSQPVELELRHNNNGDDESIPYKAFVSFNLGELEISGLDSVQFRVTGTDYDNEEFDYDGVYHYGENSD</sequence>
<gene>
    <name evidence="3" type="ORF">GM418_17935</name>
</gene>
<keyword evidence="4" id="KW-1185">Reference proteome</keyword>
<feature type="domain" description="NigD-like C-terminal" evidence="2">
    <location>
        <begin position="112"/>
        <end position="219"/>
    </location>
</feature>
<dbReference type="Pfam" id="PF12667">
    <property type="entry name" value="NigD_N"/>
    <property type="match status" value="1"/>
</dbReference>
<evidence type="ECO:0000259" key="2">
    <source>
        <dbReference type="Pfam" id="PF17415"/>
    </source>
</evidence>
<dbReference type="EMBL" id="CP046401">
    <property type="protein sequence ID" value="QGY45481.1"/>
    <property type="molecule type" value="Genomic_DNA"/>
</dbReference>
<dbReference type="InterPro" id="IPR035376">
    <property type="entry name" value="NigD_C"/>
</dbReference>
<proteinExistence type="predicted"/>
<reference evidence="3 4" key="1">
    <citation type="submission" date="2019-11" db="EMBL/GenBank/DDBJ databases">
        <authorList>
            <person name="Zheng R.K."/>
            <person name="Sun C.M."/>
        </authorList>
    </citation>
    <scope>NUCLEOTIDE SEQUENCE [LARGE SCALE GENOMIC DNA]</scope>
    <source>
        <strain evidence="3 4">WC007</strain>
    </source>
</reference>
<dbReference type="InterPro" id="IPR038143">
    <property type="entry name" value="NigD-like_C_dom_sf"/>
</dbReference>
<protein>
    <recommendedName>
        <fullName evidence="5">NigD-like C-terminal beta sandwich domain-containing protein</fullName>
    </recommendedName>
</protein>
<dbReference type="Proteomes" id="UP000428260">
    <property type="component" value="Chromosome"/>
</dbReference>
<dbReference type="Pfam" id="PF17415">
    <property type="entry name" value="NigD_C"/>
    <property type="match status" value="1"/>
</dbReference>
<accession>A0A6I6JSQ7</accession>
<name>A0A6I6JSQ7_9BACT</name>
<evidence type="ECO:0000313" key="3">
    <source>
        <dbReference type="EMBL" id="QGY45481.1"/>
    </source>
</evidence>